<evidence type="ECO:0000313" key="4">
    <source>
        <dbReference type="Proteomes" id="UP001219518"/>
    </source>
</evidence>
<proteinExistence type="predicted"/>
<dbReference type="GO" id="GO:0016740">
    <property type="term" value="F:transferase activity"/>
    <property type="evidence" value="ECO:0007669"/>
    <property type="project" value="UniProtKB-KW"/>
</dbReference>
<reference evidence="2" key="1">
    <citation type="submission" date="2021-07" db="EMBL/GenBank/DDBJ databases">
        <authorList>
            <person name="Catto M.A."/>
            <person name="Jacobson A."/>
            <person name="Kennedy G."/>
            <person name="Labadie P."/>
            <person name="Hunt B.G."/>
            <person name="Srinivasan R."/>
        </authorList>
    </citation>
    <scope>NUCLEOTIDE SEQUENCE</scope>
    <source>
        <strain evidence="2">PL_HMW_Pooled</strain>
        <tissue evidence="2">Head</tissue>
    </source>
</reference>
<comment type="caution">
    <text evidence="2">The sequence shown here is derived from an EMBL/GenBank/DDBJ whole genome shotgun (WGS) entry which is preliminary data.</text>
</comment>
<feature type="domain" description="DUF659" evidence="1">
    <location>
        <begin position="53"/>
        <end position="177"/>
    </location>
</feature>
<evidence type="ECO:0000313" key="3">
    <source>
        <dbReference type="EMBL" id="KAK3910545.1"/>
    </source>
</evidence>
<dbReference type="AlphaFoldDB" id="A0AAE1GX78"/>
<organism evidence="2 4">
    <name type="scientific">Frankliniella fusca</name>
    <dbReference type="NCBI Taxonomy" id="407009"/>
    <lineage>
        <taxon>Eukaryota</taxon>
        <taxon>Metazoa</taxon>
        <taxon>Ecdysozoa</taxon>
        <taxon>Arthropoda</taxon>
        <taxon>Hexapoda</taxon>
        <taxon>Insecta</taxon>
        <taxon>Pterygota</taxon>
        <taxon>Neoptera</taxon>
        <taxon>Paraneoptera</taxon>
        <taxon>Thysanoptera</taxon>
        <taxon>Terebrantia</taxon>
        <taxon>Thripoidea</taxon>
        <taxon>Thripidae</taxon>
        <taxon>Frankliniella</taxon>
    </lineage>
</organism>
<dbReference type="Proteomes" id="UP001219518">
    <property type="component" value="Unassembled WGS sequence"/>
</dbReference>
<evidence type="ECO:0000313" key="2">
    <source>
        <dbReference type="EMBL" id="KAK3909525.1"/>
    </source>
</evidence>
<gene>
    <name evidence="2" type="ORF">KUF71_019548</name>
    <name evidence="3" type="ORF">KUF71_020359</name>
</gene>
<evidence type="ECO:0000259" key="1">
    <source>
        <dbReference type="Pfam" id="PF04937"/>
    </source>
</evidence>
<dbReference type="EMBL" id="JAHWGI010000177">
    <property type="protein sequence ID" value="KAK3910545.1"/>
    <property type="molecule type" value="Genomic_DNA"/>
</dbReference>
<reference evidence="2" key="2">
    <citation type="journal article" date="2023" name="BMC Genomics">
        <title>Pest status, molecular evolution, and epigenetic factors derived from the genome assembly of Frankliniella fusca, a thysanopteran phytovirus vector.</title>
        <authorList>
            <person name="Catto M.A."/>
            <person name="Labadie P.E."/>
            <person name="Jacobson A.L."/>
            <person name="Kennedy G.G."/>
            <person name="Srinivasan R."/>
            <person name="Hunt B.G."/>
        </authorList>
    </citation>
    <scope>NUCLEOTIDE SEQUENCE</scope>
    <source>
        <strain evidence="2">PL_HMW_Pooled</strain>
    </source>
</reference>
<name>A0AAE1GX78_9NEOP</name>
<dbReference type="Pfam" id="PF04937">
    <property type="entry name" value="DUF659"/>
    <property type="match status" value="1"/>
</dbReference>
<accession>A0AAE1GX78</accession>
<sequence>MERFVDYVGVDEKKKLDASFARAMFASGLPLSTFSNPYWTAFFSSLRPSYQIPSRYFLGGSLLDEEFKSCTAANKLQVDNAPALGIMTDSFTNVRQESVIDIVLTTPRPVLYKQIYRGVTRETGEYLGTELKMAITEVGPDKVWILVTDNASNMRVAWEIVTREFPHITAVGCSAHC</sequence>
<keyword evidence="4" id="KW-1185">Reference proteome</keyword>
<keyword evidence="2" id="KW-0808">Transferase</keyword>
<dbReference type="EMBL" id="JAHWGI010000103">
    <property type="protein sequence ID" value="KAK3909525.1"/>
    <property type="molecule type" value="Genomic_DNA"/>
</dbReference>
<dbReference type="InterPro" id="IPR007021">
    <property type="entry name" value="DUF659"/>
</dbReference>
<protein>
    <submittedName>
        <fullName evidence="2">UDP-N-acetylglucosamine--N-acetylmuramyl-(Pentapeptide) pyrophosphoryl-undecaprenol N-acetylglucosamine transferase</fullName>
    </submittedName>
</protein>